<evidence type="ECO:0000313" key="2">
    <source>
        <dbReference type="EMBL" id="PKQ61189.1"/>
    </source>
</evidence>
<comment type="caution">
    <text evidence="2">The sequence shown here is derived from an EMBL/GenBank/DDBJ whole genome shotgun (WGS) entry which is preliminary data.</text>
</comment>
<gene>
    <name evidence="2" type="ORF">BZG01_19770</name>
</gene>
<keyword evidence="1" id="KW-0472">Membrane</keyword>
<accession>A0A2N3HT13</accession>
<dbReference type="AlphaFoldDB" id="A0A2N3HT13"/>
<reference evidence="2 3" key="1">
    <citation type="journal article" date="2017" name="Front. Microbiol.">
        <title>Labilibaculum manganireducens gen. nov., sp. nov. and Labilibaculum filiforme sp. nov., Novel Bacteroidetes Isolated from Subsurface Sediments of the Baltic Sea.</title>
        <authorList>
            <person name="Vandieken V."/>
            <person name="Marshall I.P."/>
            <person name="Niemann H."/>
            <person name="Engelen B."/>
            <person name="Cypionka H."/>
        </authorList>
    </citation>
    <scope>NUCLEOTIDE SEQUENCE [LARGE SCALE GENOMIC DNA]</scope>
    <source>
        <strain evidence="2 3">59.10-2M</strain>
    </source>
</reference>
<organism evidence="2 3">
    <name type="scientific">Labilibaculum manganireducens</name>
    <dbReference type="NCBI Taxonomy" id="1940525"/>
    <lineage>
        <taxon>Bacteria</taxon>
        <taxon>Pseudomonadati</taxon>
        <taxon>Bacteroidota</taxon>
        <taxon>Bacteroidia</taxon>
        <taxon>Marinilabiliales</taxon>
        <taxon>Marinifilaceae</taxon>
        <taxon>Labilibaculum</taxon>
    </lineage>
</organism>
<evidence type="ECO:0000256" key="1">
    <source>
        <dbReference type="SAM" id="Phobius"/>
    </source>
</evidence>
<dbReference type="EMBL" id="MVDE01000048">
    <property type="protein sequence ID" value="PKQ61189.1"/>
    <property type="molecule type" value="Genomic_DNA"/>
</dbReference>
<dbReference type="PROSITE" id="PS51257">
    <property type="entry name" value="PROKAR_LIPOPROTEIN"/>
    <property type="match status" value="1"/>
</dbReference>
<proteinExistence type="predicted"/>
<dbReference type="RefSeq" id="WP_143470964.1">
    <property type="nucleotide sequence ID" value="NZ_MVDE01000048.1"/>
</dbReference>
<keyword evidence="1" id="KW-1133">Transmembrane helix</keyword>
<keyword evidence="3" id="KW-1185">Reference proteome</keyword>
<name>A0A2N3HT13_9BACT</name>
<sequence>MKNILSIRICCYLFTILFLFSCVKNNKKSIIEKCDSIAVEETSTKTNEKNTDDVIVTNSIFSDRNILSSEDAIKKYDIKEYFNNGGDDAFISLPDYKEFNVVIHILYGDENTMYYLSVIKSGRINLSKALDVTKNWSEPGDEGDYKKKYFEISSDYLIRIDTEEKTDDEIKKYTNNYRINNNGDFYEVKE</sequence>
<keyword evidence="1" id="KW-0812">Transmembrane</keyword>
<feature type="transmembrane region" description="Helical" evidence="1">
    <location>
        <begin position="6"/>
        <end position="23"/>
    </location>
</feature>
<evidence type="ECO:0008006" key="4">
    <source>
        <dbReference type="Google" id="ProtNLM"/>
    </source>
</evidence>
<protein>
    <recommendedName>
        <fullName evidence="4">Lipoprotein</fullName>
    </recommendedName>
</protein>
<dbReference type="Proteomes" id="UP000233618">
    <property type="component" value="Unassembled WGS sequence"/>
</dbReference>
<evidence type="ECO:0000313" key="3">
    <source>
        <dbReference type="Proteomes" id="UP000233618"/>
    </source>
</evidence>